<sequence length="354" mass="37914">MSISKRGTELPGGIYCPIATFFLDTPGQELDMETNIKHFEFLAKAGVAGVAVQGSTGESVALTREEKKIMIRTAKEVFERIGNPGIIIAGTVGAQSTWENVQLANDAAEAGADFILTLPPSYYAPAMTPDAIQAFYEDLADQSPLPVIIYSYPSVVSGINMDSDLVMRLARHPNIAGVKHTDHDVGRIARECRDKNYGSPFTVLGGATDYLLGTVAYGGDGAITGISNVAPRATIKVYELAKAGKFAEARKLAGEVSKGEWVMGRNKFTGAKYSIQFANNYPASAAKTRKPVPEVEPSGRIHVESEVTPLAAIERQLEKEGFVGEILSTKSNGTTNGIKLNGLTQKIKETVNSL</sequence>
<organism evidence="2 3">
    <name type="scientific">Tremella mesenterica</name>
    <name type="common">Jelly fungus</name>
    <dbReference type="NCBI Taxonomy" id="5217"/>
    <lineage>
        <taxon>Eukaryota</taxon>
        <taxon>Fungi</taxon>
        <taxon>Dikarya</taxon>
        <taxon>Basidiomycota</taxon>
        <taxon>Agaricomycotina</taxon>
        <taxon>Tremellomycetes</taxon>
        <taxon>Tremellales</taxon>
        <taxon>Tremellaceae</taxon>
        <taxon>Tremella</taxon>
    </lineage>
</organism>
<dbReference type="AlphaFoldDB" id="A0A4Q1BH04"/>
<dbReference type="InParanoid" id="A0A4Q1BH04"/>
<evidence type="ECO:0000256" key="1">
    <source>
        <dbReference type="ARBA" id="ARBA00023239"/>
    </source>
</evidence>
<dbReference type="OrthoDB" id="191315at2759"/>
<dbReference type="SUPFAM" id="SSF51569">
    <property type="entry name" value="Aldolase"/>
    <property type="match status" value="1"/>
</dbReference>
<evidence type="ECO:0008006" key="4">
    <source>
        <dbReference type="Google" id="ProtNLM"/>
    </source>
</evidence>
<dbReference type="InterPro" id="IPR013785">
    <property type="entry name" value="Aldolase_TIM"/>
</dbReference>
<keyword evidence="3" id="KW-1185">Reference proteome</keyword>
<dbReference type="VEuPathDB" id="FungiDB:TREMEDRAFT_70222"/>
<evidence type="ECO:0000313" key="3">
    <source>
        <dbReference type="Proteomes" id="UP000289152"/>
    </source>
</evidence>
<comment type="caution">
    <text evidence="2">The sequence shown here is derived from an EMBL/GenBank/DDBJ whole genome shotgun (WGS) entry which is preliminary data.</text>
</comment>
<proteinExistence type="predicted"/>
<accession>A0A4Q1BH04</accession>
<dbReference type="PANTHER" id="PTHR12128">
    <property type="entry name" value="DIHYDRODIPICOLINATE SYNTHASE"/>
    <property type="match status" value="1"/>
</dbReference>
<keyword evidence="1" id="KW-0456">Lyase</keyword>
<dbReference type="SMART" id="SM01130">
    <property type="entry name" value="DHDPS"/>
    <property type="match status" value="1"/>
</dbReference>
<dbReference type="PRINTS" id="PR00146">
    <property type="entry name" value="DHPICSNTHASE"/>
</dbReference>
<dbReference type="STRING" id="5217.A0A4Q1BH04"/>
<dbReference type="Gene3D" id="3.20.20.70">
    <property type="entry name" value="Aldolase class I"/>
    <property type="match status" value="1"/>
</dbReference>
<dbReference type="EMBL" id="SDIL01000084">
    <property type="protein sequence ID" value="RXK36868.1"/>
    <property type="molecule type" value="Genomic_DNA"/>
</dbReference>
<protein>
    <recommendedName>
        <fullName evidence="4">Dihydrodipicolinate synthase</fullName>
    </recommendedName>
</protein>
<evidence type="ECO:0000313" key="2">
    <source>
        <dbReference type="EMBL" id="RXK36868.1"/>
    </source>
</evidence>
<dbReference type="InterPro" id="IPR002220">
    <property type="entry name" value="DapA-like"/>
</dbReference>
<reference evidence="2 3" key="1">
    <citation type="submission" date="2016-06" db="EMBL/GenBank/DDBJ databases">
        <title>Evolution of pathogenesis and genome organization in the Tremellales.</title>
        <authorList>
            <person name="Cuomo C."/>
            <person name="Litvintseva A."/>
            <person name="Heitman J."/>
            <person name="Chen Y."/>
            <person name="Sun S."/>
            <person name="Springer D."/>
            <person name="Dromer F."/>
            <person name="Young S."/>
            <person name="Zeng Q."/>
            <person name="Chapman S."/>
            <person name="Gujja S."/>
            <person name="Saif S."/>
            <person name="Birren B."/>
        </authorList>
    </citation>
    <scope>NUCLEOTIDE SEQUENCE [LARGE SCALE GENOMIC DNA]</scope>
    <source>
        <strain evidence="2 3">ATCC 28783</strain>
    </source>
</reference>
<gene>
    <name evidence="2" type="ORF">M231_05842</name>
</gene>
<dbReference type="OMA" id="THRNIRG"/>
<dbReference type="PANTHER" id="PTHR12128:SF66">
    <property type="entry name" value="4-HYDROXY-2-OXOGLUTARATE ALDOLASE, MITOCHONDRIAL"/>
    <property type="match status" value="1"/>
</dbReference>
<dbReference type="Pfam" id="PF00701">
    <property type="entry name" value="DHDPS"/>
    <property type="match status" value="1"/>
</dbReference>
<dbReference type="CDD" id="cd00408">
    <property type="entry name" value="DHDPS-like"/>
    <property type="match status" value="1"/>
</dbReference>
<dbReference type="GO" id="GO:0008840">
    <property type="term" value="F:4-hydroxy-tetrahydrodipicolinate synthase activity"/>
    <property type="evidence" value="ECO:0007669"/>
    <property type="project" value="TreeGrafter"/>
</dbReference>
<dbReference type="Proteomes" id="UP000289152">
    <property type="component" value="Unassembled WGS sequence"/>
</dbReference>
<name>A0A4Q1BH04_TREME</name>